<dbReference type="InterPro" id="IPR001810">
    <property type="entry name" value="F-box_dom"/>
</dbReference>
<feature type="domain" description="Cyclic nucleotide-binding" evidence="2">
    <location>
        <begin position="352"/>
        <end position="466"/>
    </location>
</feature>
<reference evidence="4" key="1">
    <citation type="submission" date="2020-10" db="EMBL/GenBank/DDBJ databases">
        <authorList>
            <person name="Palmer J.M."/>
        </authorList>
    </citation>
    <scope>NUCLEOTIDE SEQUENCE</scope>
    <source>
        <strain evidence="4">UCD 2041</strain>
    </source>
</reference>
<dbReference type="InterPro" id="IPR032675">
    <property type="entry name" value="LRR_dom_sf"/>
</dbReference>
<evidence type="ECO:0000259" key="3">
    <source>
        <dbReference type="PROSITE" id="PS50181"/>
    </source>
</evidence>
<organism evidence="4 5">
    <name type="scientific">Dekkera bruxellensis</name>
    <name type="common">Brettanomyces custersii</name>
    <dbReference type="NCBI Taxonomy" id="5007"/>
    <lineage>
        <taxon>Eukaryota</taxon>
        <taxon>Fungi</taxon>
        <taxon>Dikarya</taxon>
        <taxon>Ascomycota</taxon>
        <taxon>Saccharomycotina</taxon>
        <taxon>Pichiomycetes</taxon>
        <taxon>Pichiales</taxon>
        <taxon>Pichiaceae</taxon>
        <taxon>Brettanomyces</taxon>
    </lineage>
</organism>
<feature type="domain" description="F-box" evidence="3">
    <location>
        <begin position="516"/>
        <end position="563"/>
    </location>
</feature>
<dbReference type="InterPro" id="IPR006553">
    <property type="entry name" value="Leu-rich_rpt_Cys-con_subtyp"/>
</dbReference>
<dbReference type="GO" id="GO:0019005">
    <property type="term" value="C:SCF ubiquitin ligase complex"/>
    <property type="evidence" value="ECO:0007669"/>
    <property type="project" value="TreeGrafter"/>
</dbReference>
<proteinExistence type="predicted"/>
<evidence type="ECO:0000313" key="4">
    <source>
        <dbReference type="EMBL" id="QOU22103.1"/>
    </source>
</evidence>
<evidence type="ECO:0000259" key="2">
    <source>
        <dbReference type="PROSITE" id="PS50042"/>
    </source>
</evidence>
<dbReference type="SUPFAM" id="SSF52047">
    <property type="entry name" value="RNI-like"/>
    <property type="match status" value="1"/>
</dbReference>
<dbReference type="InterPro" id="IPR057207">
    <property type="entry name" value="FBXL15_LRR"/>
</dbReference>
<dbReference type="CDD" id="cd09917">
    <property type="entry name" value="F-box_SF"/>
    <property type="match status" value="1"/>
</dbReference>
<feature type="compositionally biased region" description="Polar residues" evidence="1">
    <location>
        <begin position="80"/>
        <end position="110"/>
    </location>
</feature>
<dbReference type="Pfam" id="PF00027">
    <property type="entry name" value="cNMP_binding"/>
    <property type="match status" value="2"/>
</dbReference>
<dbReference type="RefSeq" id="XP_041138596.1">
    <property type="nucleotide sequence ID" value="XM_041280805.1"/>
</dbReference>
<dbReference type="Gene3D" id="2.60.120.10">
    <property type="entry name" value="Jelly Rolls"/>
    <property type="match status" value="2"/>
</dbReference>
<accession>A0A871R6F5</accession>
<feature type="compositionally biased region" description="Basic residues" evidence="1">
    <location>
        <begin position="34"/>
        <end position="45"/>
    </location>
</feature>
<feature type="region of interest" description="Disordered" evidence="1">
    <location>
        <begin position="80"/>
        <end position="196"/>
    </location>
</feature>
<dbReference type="PROSITE" id="PS50181">
    <property type="entry name" value="FBOX"/>
    <property type="match status" value="1"/>
</dbReference>
<gene>
    <name evidence="4" type="ORF">BRETT_002271</name>
</gene>
<dbReference type="InterPro" id="IPR000595">
    <property type="entry name" value="cNMP-bd_dom"/>
</dbReference>
<dbReference type="AlphaFoldDB" id="A0A871R6F5"/>
<dbReference type="Gene3D" id="3.80.10.10">
    <property type="entry name" value="Ribonuclease Inhibitor"/>
    <property type="match status" value="2"/>
</dbReference>
<evidence type="ECO:0008006" key="6">
    <source>
        <dbReference type="Google" id="ProtNLM"/>
    </source>
</evidence>
<name>A0A871R6F5_DEKBR</name>
<dbReference type="PANTHER" id="PTHR13318:SF190">
    <property type="entry name" value="PARTNER OF PAIRED, ISOFORM B"/>
    <property type="match status" value="1"/>
</dbReference>
<sequence length="875" mass="96655">MLKDKTKGMAVAASMGSAKVGRIISKRSNVGKPGHGKRKMHRAARKMTNEDKLVYLEAGGGVGHMKHLRSTRLGTSVSLARSINPGNSANPGNSVNPGSSASSANQRSPVSSAGSTSSSTFSSTTSFTHLKSPNARTEARKTNKEQPLAAIDKQKDCIPQVADPKQELEKMYRSVKNTADSDKTPKTPPKSENMQPSMSQTELLAQMGNMAAFQNAPAGFLETLCGNLHVARYRPEQYVLRKRCKDTSLHWILQGSARLTMLSGAGEEVHGEICEGDLFGEPSFFIRGDWEIDVVARTAVDVAGLTASGLARMYEKFPGWLTKILETVQRKWVVNGCRHIEAAHRFLCSLPLFRSGPQGVLRKLARKAIFRAYHPREYIIRRRDLGRDIFFIVTGITEAFYGRETKSRHADMLARPISRLGPGQHVGEIEYLCFPPGARPRRLESIRTVTASEVLRVRAADLDMILASFPKAYEDLKYFAFERNVSMWNTAKAAACGHPDSMPHIAPRRGAQRKFSLINCKVPDNIILRILADLGLRDLVKCCRVSRRWNKLVKGSEKLFRALDFRPLARQLDDRTLVSIACLAGARPRIVDLSGCYHITDRSFYPAMRAMAACGNLAQISLCDNWNLSPRALIDLCTMCGAVRRLDLSNCSGVTNTVVLEIISNCPLLEELDLSYCKRITDKTMAQFARWKNPHLTKLRLARCTAISNTGFCYWCSANFPNMRELVLRDCVSISDSALSAIAAACRNLTALDLTFCCKLSNNALAILSYFCKGLRNLNLSFCGSAVSDRSLVHLLSMRRMSNLTLTGCAQVTREGVYLLVTNCGALRMLGVGQCPLIDTYRGVAQPALIGGQGRERCAYLKGAANQRIRVTIRS</sequence>
<evidence type="ECO:0000256" key="1">
    <source>
        <dbReference type="SAM" id="MobiDB-lite"/>
    </source>
</evidence>
<dbReference type="InterPro" id="IPR036047">
    <property type="entry name" value="F-box-like_dom_sf"/>
</dbReference>
<dbReference type="PANTHER" id="PTHR13318">
    <property type="entry name" value="PARTNER OF PAIRED, ISOFORM B-RELATED"/>
    <property type="match status" value="1"/>
</dbReference>
<dbReference type="PROSITE" id="PS50042">
    <property type="entry name" value="CNMP_BINDING_3"/>
    <property type="match status" value="2"/>
</dbReference>
<dbReference type="SMART" id="SM00100">
    <property type="entry name" value="cNMP"/>
    <property type="match status" value="2"/>
</dbReference>
<dbReference type="SUPFAM" id="SSF51206">
    <property type="entry name" value="cAMP-binding domain-like"/>
    <property type="match status" value="2"/>
</dbReference>
<feature type="region of interest" description="Disordered" evidence="1">
    <location>
        <begin position="22"/>
        <end position="48"/>
    </location>
</feature>
<reference evidence="4" key="2">
    <citation type="journal article" name="BMC Genomics">
        <title>New genome assemblies reveal patterns of domestication and adaptation across Brettanomyces (Dekkera) species.</title>
        <authorList>
            <person name="Roach M.J."/>
            <person name="Borneman A.R."/>
        </authorList>
    </citation>
    <scope>NUCLEOTIDE SEQUENCE</scope>
    <source>
        <strain evidence="4">UCD 2041</strain>
    </source>
</reference>
<dbReference type="GO" id="GO:0031146">
    <property type="term" value="P:SCF-dependent proteasomal ubiquitin-dependent protein catabolic process"/>
    <property type="evidence" value="ECO:0007669"/>
    <property type="project" value="TreeGrafter"/>
</dbReference>
<dbReference type="Pfam" id="PF25372">
    <property type="entry name" value="DUF7885"/>
    <property type="match status" value="1"/>
</dbReference>
<dbReference type="InterPro" id="IPR014710">
    <property type="entry name" value="RmlC-like_jellyroll"/>
</dbReference>
<dbReference type="OrthoDB" id="421226at2759"/>
<dbReference type="GeneID" id="64574195"/>
<dbReference type="Pfam" id="PF12937">
    <property type="entry name" value="F-box-like"/>
    <property type="match status" value="1"/>
</dbReference>
<dbReference type="KEGG" id="bbrx:BRETT_002271"/>
<dbReference type="InterPro" id="IPR018490">
    <property type="entry name" value="cNMP-bd_dom_sf"/>
</dbReference>
<feature type="compositionally biased region" description="Low complexity" evidence="1">
    <location>
        <begin position="111"/>
        <end position="128"/>
    </location>
</feature>
<evidence type="ECO:0000313" key="5">
    <source>
        <dbReference type="Proteomes" id="UP000663131"/>
    </source>
</evidence>
<dbReference type="SMART" id="SM00256">
    <property type="entry name" value="FBOX"/>
    <property type="match status" value="1"/>
</dbReference>
<feature type="domain" description="Cyclic nucleotide-binding" evidence="2">
    <location>
        <begin position="212"/>
        <end position="331"/>
    </location>
</feature>
<protein>
    <recommendedName>
        <fullName evidence="6">Cyclic nucleotide-binding domain-containing protein</fullName>
    </recommendedName>
</protein>
<dbReference type="SMART" id="SM00367">
    <property type="entry name" value="LRR_CC"/>
    <property type="match status" value="9"/>
</dbReference>
<dbReference type="Proteomes" id="UP000663131">
    <property type="component" value="Chromosome 9"/>
</dbReference>
<dbReference type="SUPFAM" id="SSF81383">
    <property type="entry name" value="F-box domain"/>
    <property type="match status" value="1"/>
</dbReference>
<dbReference type="EMBL" id="CP063137">
    <property type="protein sequence ID" value="QOU22103.1"/>
    <property type="molecule type" value="Genomic_DNA"/>
</dbReference>
<dbReference type="CDD" id="cd00038">
    <property type="entry name" value="CAP_ED"/>
    <property type="match status" value="2"/>
</dbReference>